<dbReference type="RefSeq" id="WP_072952089.1">
    <property type="nucleotide sequence ID" value="NZ_FRCT01000016.1"/>
</dbReference>
<dbReference type="Gene3D" id="3.40.640.10">
    <property type="entry name" value="Type I PLP-dependent aspartate aminotransferase-like (Major domain)"/>
    <property type="match status" value="1"/>
</dbReference>
<dbReference type="InterPro" id="IPR015424">
    <property type="entry name" value="PyrdxlP-dep_Trfase"/>
</dbReference>
<feature type="domain" description="Aminotransferase class I/classII large" evidence="4">
    <location>
        <begin position="17"/>
        <end position="336"/>
    </location>
</feature>
<proteinExistence type="inferred from homology"/>
<dbReference type="PANTHER" id="PTHR42885">
    <property type="entry name" value="HISTIDINOL-PHOSPHATE AMINOTRANSFERASE-RELATED"/>
    <property type="match status" value="1"/>
</dbReference>
<evidence type="ECO:0000259" key="4">
    <source>
        <dbReference type="Pfam" id="PF00155"/>
    </source>
</evidence>
<keyword evidence="3" id="KW-0808">Transferase</keyword>
<name>A0A1M7LV34_RUMFL</name>
<dbReference type="GO" id="GO:0030170">
    <property type="term" value="F:pyridoxal phosphate binding"/>
    <property type="evidence" value="ECO:0007669"/>
    <property type="project" value="InterPro"/>
</dbReference>
<dbReference type="Proteomes" id="UP000184394">
    <property type="component" value="Unassembled WGS sequence"/>
</dbReference>
<comment type="cofactor">
    <cofactor evidence="1 3">
        <name>pyridoxal 5'-phosphate</name>
        <dbReference type="ChEBI" id="CHEBI:597326"/>
    </cofactor>
</comment>
<evidence type="ECO:0000313" key="6">
    <source>
        <dbReference type="Proteomes" id="UP000184394"/>
    </source>
</evidence>
<organism evidence="5 6">
    <name type="scientific">Ruminococcus flavefaciens</name>
    <dbReference type="NCBI Taxonomy" id="1265"/>
    <lineage>
        <taxon>Bacteria</taxon>
        <taxon>Bacillati</taxon>
        <taxon>Bacillota</taxon>
        <taxon>Clostridia</taxon>
        <taxon>Eubacteriales</taxon>
        <taxon>Oscillospiraceae</taxon>
        <taxon>Ruminococcus</taxon>
    </lineage>
</organism>
<dbReference type="CDD" id="cd00609">
    <property type="entry name" value="AAT_like"/>
    <property type="match status" value="1"/>
</dbReference>
<dbReference type="PROSITE" id="PS00105">
    <property type="entry name" value="AA_TRANSFER_CLASS_1"/>
    <property type="match status" value="1"/>
</dbReference>
<evidence type="ECO:0000256" key="2">
    <source>
        <dbReference type="ARBA" id="ARBA00022898"/>
    </source>
</evidence>
<dbReference type="InterPro" id="IPR015421">
    <property type="entry name" value="PyrdxlP-dep_Trfase_major"/>
</dbReference>
<reference evidence="5 6" key="1">
    <citation type="submission" date="2016-11" db="EMBL/GenBank/DDBJ databases">
        <authorList>
            <person name="Jaros S."/>
            <person name="Januszkiewicz K."/>
            <person name="Wedrychowicz H."/>
        </authorList>
    </citation>
    <scope>NUCLEOTIDE SEQUENCE [LARGE SCALE GENOMIC DNA]</scope>
    <source>
        <strain evidence="5 6">Y1</strain>
    </source>
</reference>
<comment type="similarity">
    <text evidence="3">Belongs to the class-I pyridoxal-phosphate-dependent aminotransferase family.</text>
</comment>
<dbReference type="InterPro" id="IPR004838">
    <property type="entry name" value="NHTrfase_class1_PyrdxlP-BS"/>
</dbReference>
<evidence type="ECO:0000256" key="3">
    <source>
        <dbReference type="RuleBase" id="RU000481"/>
    </source>
</evidence>
<gene>
    <name evidence="5" type="ORF">SAMN04487860_1168</name>
</gene>
<evidence type="ECO:0000256" key="1">
    <source>
        <dbReference type="ARBA" id="ARBA00001933"/>
    </source>
</evidence>
<dbReference type="GO" id="GO:0008483">
    <property type="term" value="F:transaminase activity"/>
    <property type="evidence" value="ECO:0007669"/>
    <property type="project" value="UniProtKB-KW"/>
</dbReference>
<dbReference type="AlphaFoldDB" id="A0A1M7LV34"/>
<sequence>MLNGKHGGNDLSLDIIYDFSANISPVGMPEGVRQAAVDAVMVSEGYPDPFCFELREKIGEKYGVPADNIVCGNGADDLIYRAVSALKPERALIVSPAFSEYRKALAENGCEVDEYVLSEENGFEVTEEILSHICGHDMVFLCTPNNPTGRIIAPDVLGRISRECEKNGAFLVCDESFMGFTGREKELSAIRSLNAKTIILSSFTKLYAMAGLRLGCAVCGDKDIAEKISGTGQYWSVSTPAQAAGIAALDEEEYVCKAAELVKNEREYLQNELSASGVKSYPSDANFILFRADEALGEALLREGILVRCCGDYSGLDSSFYRIAVKKHDENEVLISAMRRCLNG</sequence>
<keyword evidence="2" id="KW-0663">Pyridoxal phosphate</keyword>
<dbReference type="EMBL" id="FRCT01000016">
    <property type="protein sequence ID" value="SHM82095.1"/>
    <property type="molecule type" value="Genomic_DNA"/>
</dbReference>
<dbReference type="Pfam" id="PF00155">
    <property type="entry name" value="Aminotran_1_2"/>
    <property type="match status" value="1"/>
</dbReference>
<evidence type="ECO:0000313" key="5">
    <source>
        <dbReference type="EMBL" id="SHM82095.1"/>
    </source>
</evidence>
<dbReference type="InterPro" id="IPR004839">
    <property type="entry name" value="Aminotransferase_I/II_large"/>
</dbReference>
<dbReference type="InterPro" id="IPR015422">
    <property type="entry name" value="PyrdxlP-dep_Trfase_small"/>
</dbReference>
<dbReference type="EC" id="2.6.1.-" evidence="3"/>
<accession>A0A1M7LV34</accession>
<dbReference type="PANTHER" id="PTHR42885:SF1">
    <property type="entry name" value="THREONINE-PHOSPHATE DECARBOXYLASE"/>
    <property type="match status" value="1"/>
</dbReference>
<dbReference type="SUPFAM" id="SSF53383">
    <property type="entry name" value="PLP-dependent transferases"/>
    <property type="match status" value="1"/>
</dbReference>
<keyword evidence="3" id="KW-0032">Aminotransferase</keyword>
<protein>
    <recommendedName>
        <fullName evidence="3">Aminotransferase</fullName>
        <ecNumber evidence="3">2.6.1.-</ecNumber>
    </recommendedName>
</protein>
<dbReference type="Gene3D" id="3.90.1150.10">
    <property type="entry name" value="Aspartate Aminotransferase, domain 1"/>
    <property type="match status" value="1"/>
</dbReference>